<dbReference type="InterPro" id="IPR014001">
    <property type="entry name" value="Helicase_ATP-bd"/>
</dbReference>
<dbReference type="GO" id="GO:0016887">
    <property type="term" value="F:ATP hydrolysis activity"/>
    <property type="evidence" value="ECO:0007669"/>
    <property type="project" value="RHEA"/>
</dbReference>
<evidence type="ECO:0000256" key="8">
    <source>
        <dbReference type="ARBA" id="ARBA00022840"/>
    </source>
</evidence>
<evidence type="ECO:0000256" key="6">
    <source>
        <dbReference type="ARBA" id="ARBA00022806"/>
    </source>
</evidence>
<dbReference type="SUPFAM" id="SSF52540">
    <property type="entry name" value="P-loop containing nucleoside triphosphate hydrolases"/>
    <property type="match status" value="2"/>
</dbReference>
<dbReference type="PROSITE" id="PS51194">
    <property type="entry name" value="HELICASE_CTER"/>
    <property type="match status" value="1"/>
</dbReference>
<dbReference type="GO" id="GO:0008270">
    <property type="term" value="F:zinc ion binding"/>
    <property type="evidence" value="ECO:0007669"/>
    <property type="project" value="UniProtKB-UniRule"/>
</dbReference>
<keyword evidence="8 12" id="KW-0067">ATP-binding</keyword>
<dbReference type="InterPro" id="IPR011545">
    <property type="entry name" value="DEAD/DEAH_box_helicase_dom"/>
</dbReference>
<dbReference type="GO" id="GO:0006269">
    <property type="term" value="P:DNA replication, synthesis of primer"/>
    <property type="evidence" value="ECO:0007669"/>
    <property type="project" value="UniProtKB-KW"/>
</dbReference>
<dbReference type="NCBIfam" id="NF004067">
    <property type="entry name" value="PRK05580.1-4"/>
    <property type="match status" value="1"/>
</dbReference>
<feature type="binding site" evidence="12">
    <location>
        <position position="446"/>
    </location>
    <ligand>
        <name>Zn(2+)</name>
        <dbReference type="ChEBI" id="CHEBI:29105"/>
        <label>2</label>
    </ligand>
</feature>
<dbReference type="FunFam" id="3.40.1440.60:FF:000001">
    <property type="entry name" value="Primosomal protein N"/>
    <property type="match status" value="1"/>
</dbReference>
<dbReference type="CDD" id="cd18804">
    <property type="entry name" value="SF2_C_priA"/>
    <property type="match status" value="1"/>
</dbReference>
<evidence type="ECO:0000313" key="16">
    <source>
        <dbReference type="Proteomes" id="UP000198575"/>
    </source>
</evidence>
<evidence type="ECO:0000256" key="10">
    <source>
        <dbReference type="ARBA" id="ARBA00023235"/>
    </source>
</evidence>
<evidence type="ECO:0000256" key="2">
    <source>
        <dbReference type="ARBA" id="ARBA00022705"/>
    </source>
</evidence>
<dbReference type="GO" id="GO:0003677">
    <property type="term" value="F:DNA binding"/>
    <property type="evidence" value="ECO:0007669"/>
    <property type="project" value="UniProtKB-UniRule"/>
</dbReference>
<dbReference type="SMART" id="SM00487">
    <property type="entry name" value="DEXDc"/>
    <property type="match status" value="1"/>
</dbReference>
<dbReference type="Pfam" id="PF00271">
    <property type="entry name" value="Helicase_C"/>
    <property type="match status" value="1"/>
</dbReference>
<organism evidence="15 16">
    <name type="scientific">Dokdonella immobilis</name>
    <dbReference type="NCBI Taxonomy" id="578942"/>
    <lineage>
        <taxon>Bacteria</taxon>
        <taxon>Pseudomonadati</taxon>
        <taxon>Pseudomonadota</taxon>
        <taxon>Gammaproteobacteria</taxon>
        <taxon>Lysobacterales</taxon>
        <taxon>Rhodanobacteraceae</taxon>
        <taxon>Dokdonella</taxon>
    </lineage>
</organism>
<comment type="catalytic activity">
    <reaction evidence="12">
        <text>Couples ATP hydrolysis with the unwinding of duplex DNA by translocating in the 3'-5' direction.</text>
        <dbReference type="EC" id="5.6.2.4"/>
    </reaction>
</comment>
<evidence type="ECO:0000256" key="9">
    <source>
        <dbReference type="ARBA" id="ARBA00023125"/>
    </source>
</evidence>
<dbReference type="STRING" id="578942.SAMN05216289_102161"/>
<dbReference type="GO" id="GO:0006310">
    <property type="term" value="P:DNA recombination"/>
    <property type="evidence" value="ECO:0007669"/>
    <property type="project" value="InterPro"/>
</dbReference>
<dbReference type="GO" id="GO:0006302">
    <property type="term" value="P:double-strand break repair"/>
    <property type="evidence" value="ECO:0007669"/>
    <property type="project" value="InterPro"/>
</dbReference>
<keyword evidence="16" id="KW-1185">Reference proteome</keyword>
<comment type="cofactor">
    <cofactor evidence="12">
        <name>Zn(2+)</name>
        <dbReference type="ChEBI" id="CHEBI:29105"/>
    </cofactor>
    <text evidence="12">Binds 2 zinc ions per subunit.</text>
</comment>
<dbReference type="GO" id="GO:0005524">
    <property type="term" value="F:ATP binding"/>
    <property type="evidence" value="ECO:0007669"/>
    <property type="project" value="UniProtKB-UniRule"/>
</dbReference>
<evidence type="ECO:0000256" key="11">
    <source>
        <dbReference type="ARBA" id="ARBA00048988"/>
    </source>
</evidence>
<dbReference type="SMART" id="SM00490">
    <property type="entry name" value="HELICc"/>
    <property type="match status" value="1"/>
</dbReference>
<keyword evidence="1 12" id="KW-0639">Primosome</keyword>
<feature type="binding site" evidence="12">
    <location>
        <position position="474"/>
    </location>
    <ligand>
        <name>Zn(2+)</name>
        <dbReference type="ChEBI" id="CHEBI:29105"/>
        <label>1</label>
    </ligand>
</feature>
<evidence type="ECO:0000256" key="1">
    <source>
        <dbReference type="ARBA" id="ARBA00022515"/>
    </source>
</evidence>
<dbReference type="NCBIfam" id="TIGR00595">
    <property type="entry name" value="priA"/>
    <property type="match status" value="1"/>
</dbReference>
<feature type="domain" description="Helicase C-terminal" evidence="14">
    <location>
        <begin position="469"/>
        <end position="626"/>
    </location>
</feature>
<evidence type="ECO:0000256" key="5">
    <source>
        <dbReference type="ARBA" id="ARBA00022801"/>
    </source>
</evidence>
<dbReference type="InterPro" id="IPR001650">
    <property type="entry name" value="Helicase_C-like"/>
</dbReference>
<comment type="similarity">
    <text evidence="12">Belongs to the helicase family. PriA subfamily.</text>
</comment>
<dbReference type="PROSITE" id="PS51192">
    <property type="entry name" value="HELICASE_ATP_BIND_1"/>
    <property type="match status" value="1"/>
</dbReference>
<name>A0A1I4VJM9_9GAMM</name>
<keyword evidence="4 12" id="KW-0547">Nucleotide-binding</keyword>
<dbReference type="InterPro" id="IPR040498">
    <property type="entry name" value="PriA_CRR"/>
</dbReference>
<gene>
    <name evidence="12" type="primary">priA</name>
    <name evidence="15" type="ORF">SAMN05216289_102161</name>
</gene>
<dbReference type="InterPro" id="IPR027417">
    <property type="entry name" value="P-loop_NTPase"/>
</dbReference>
<keyword evidence="5 12" id="KW-0378">Hydrolase</keyword>
<dbReference type="RefSeq" id="WP_092404409.1">
    <property type="nucleotide sequence ID" value="NZ_FOVF01000002.1"/>
</dbReference>
<dbReference type="Proteomes" id="UP000198575">
    <property type="component" value="Unassembled WGS sequence"/>
</dbReference>
<evidence type="ECO:0000256" key="7">
    <source>
        <dbReference type="ARBA" id="ARBA00022833"/>
    </source>
</evidence>
<evidence type="ECO:0000256" key="4">
    <source>
        <dbReference type="ARBA" id="ARBA00022741"/>
    </source>
</evidence>
<dbReference type="OrthoDB" id="9759544at2"/>
<feature type="binding site" evidence="12">
    <location>
        <position position="437"/>
    </location>
    <ligand>
        <name>Zn(2+)</name>
        <dbReference type="ChEBI" id="CHEBI:29105"/>
        <label>1</label>
    </ligand>
</feature>
<keyword evidence="7 12" id="KW-0862">Zinc</keyword>
<dbReference type="CDD" id="cd17929">
    <property type="entry name" value="DEXHc_priA"/>
    <property type="match status" value="1"/>
</dbReference>
<dbReference type="PANTHER" id="PTHR30580">
    <property type="entry name" value="PRIMOSOMAL PROTEIN N"/>
    <property type="match status" value="1"/>
</dbReference>
<evidence type="ECO:0000256" key="12">
    <source>
        <dbReference type="HAMAP-Rule" id="MF_00983"/>
    </source>
</evidence>
<dbReference type="GO" id="GO:1990077">
    <property type="term" value="C:primosome complex"/>
    <property type="evidence" value="ECO:0007669"/>
    <property type="project" value="UniProtKB-UniRule"/>
</dbReference>
<proteinExistence type="inferred from homology"/>
<keyword evidence="6 12" id="KW-0347">Helicase</keyword>
<dbReference type="InterPro" id="IPR041222">
    <property type="entry name" value="PriA_3primeBD"/>
</dbReference>
<keyword evidence="9 12" id="KW-0238">DNA-binding</keyword>
<comment type="catalytic activity">
    <reaction evidence="11 12">
        <text>ATP + H2O = ADP + phosphate + H(+)</text>
        <dbReference type="Rhea" id="RHEA:13065"/>
        <dbReference type="ChEBI" id="CHEBI:15377"/>
        <dbReference type="ChEBI" id="CHEBI:15378"/>
        <dbReference type="ChEBI" id="CHEBI:30616"/>
        <dbReference type="ChEBI" id="CHEBI:43474"/>
        <dbReference type="ChEBI" id="CHEBI:456216"/>
        <dbReference type="EC" id="5.6.2.4"/>
    </reaction>
</comment>
<dbReference type="PANTHER" id="PTHR30580:SF0">
    <property type="entry name" value="PRIMOSOMAL PROTEIN N"/>
    <property type="match status" value="1"/>
</dbReference>
<dbReference type="Gene3D" id="3.40.1440.60">
    <property type="entry name" value="PriA, 3(prime) DNA-binding domain"/>
    <property type="match status" value="1"/>
</dbReference>
<protein>
    <recommendedName>
        <fullName evidence="12">Replication restart protein PriA</fullName>
    </recommendedName>
    <alternativeName>
        <fullName evidence="12">ATP-dependent DNA helicase PriA</fullName>
        <ecNumber evidence="12">5.6.2.4</ecNumber>
    </alternativeName>
    <alternativeName>
        <fullName evidence="12">DNA 3'-5' helicase PriA</fullName>
    </alternativeName>
</protein>
<feature type="domain" description="Helicase ATP-binding" evidence="13">
    <location>
        <begin position="209"/>
        <end position="375"/>
    </location>
</feature>
<comment type="subunit">
    <text evidence="12">Component of the replication restart primosome.</text>
</comment>
<keyword evidence="3 12" id="KW-0479">Metal-binding</keyword>
<feature type="binding site" evidence="12">
    <location>
        <position position="461"/>
    </location>
    <ligand>
        <name>Zn(2+)</name>
        <dbReference type="ChEBI" id="CHEBI:29105"/>
        <label>2</label>
    </ligand>
</feature>
<dbReference type="InterPro" id="IPR005259">
    <property type="entry name" value="PriA"/>
</dbReference>
<dbReference type="Gene3D" id="3.40.50.300">
    <property type="entry name" value="P-loop containing nucleotide triphosphate hydrolases"/>
    <property type="match status" value="2"/>
</dbReference>
<evidence type="ECO:0000313" key="15">
    <source>
        <dbReference type="EMBL" id="SFN01339.1"/>
    </source>
</evidence>
<feature type="binding site" evidence="12">
    <location>
        <position position="464"/>
    </location>
    <ligand>
        <name>Zn(2+)</name>
        <dbReference type="ChEBI" id="CHEBI:29105"/>
        <label>2</label>
    </ligand>
</feature>
<dbReference type="Pfam" id="PF18319">
    <property type="entry name" value="Zn_ribbon_PriA"/>
    <property type="match status" value="1"/>
</dbReference>
<feature type="binding site" evidence="12">
    <location>
        <position position="434"/>
    </location>
    <ligand>
        <name>Zn(2+)</name>
        <dbReference type="ChEBI" id="CHEBI:29105"/>
        <label>1</label>
    </ligand>
</feature>
<keyword evidence="10 12" id="KW-0413">Isomerase</keyword>
<dbReference type="InterPro" id="IPR041236">
    <property type="entry name" value="PriA_C"/>
</dbReference>
<dbReference type="EC" id="5.6.2.4" evidence="12"/>
<dbReference type="Pfam" id="PF17764">
    <property type="entry name" value="PriA_3primeBD"/>
    <property type="match status" value="1"/>
</dbReference>
<dbReference type="Pfam" id="PF18074">
    <property type="entry name" value="PriA_C"/>
    <property type="match status" value="1"/>
</dbReference>
<dbReference type="HAMAP" id="MF_00983">
    <property type="entry name" value="PriA"/>
    <property type="match status" value="1"/>
</dbReference>
<accession>A0A1I4VJM9</accession>
<evidence type="ECO:0000256" key="3">
    <source>
        <dbReference type="ARBA" id="ARBA00022723"/>
    </source>
</evidence>
<dbReference type="AlphaFoldDB" id="A0A1I4VJM9"/>
<comment type="function">
    <text evidence="12">Initiates the restart of stalled replication forks, which reloads the replicative helicase on sites other than the origin of replication. Recognizes and binds to abandoned replication forks and remodels them to uncover a helicase loading site. Promotes assembly of the primosome at these replication forks.</text>
</comment>
<dbReference type="GO" id="GO:0043138">
    <property type="term" value="F:3'-5' DNA helicase activity"/>
    <property type="evidence" value="ECO:0007669"/>
    <property type="project" value="UniProtKB-EC"/>
</dbReference>
<evidence type="ECO:0000259" key="14">
    <source>
        <dbReference type="PROSITE" id="PS51194"/>
    </source>
</evidence>
<dbReference type="Pfam" id="PF00270">
    <property type="entry name" value="DEAD"/>
    <property type="match status" value="1"/>
</dbReference>
<dbReference type="EMBL" id="FOVF01000002">
    <property type="protein sequence ID" value="SFN01339.1"/>
    <property type="molecule type" value="Genomic_DNA"/>
</dbReference>
<dbReference type="GO" id="GO:0006270">
    <property type="term" value="P:DNA replication initiation"/>
    <property type="evidence" value="ECO:0007669"/>
    <property type="project" value="TreeGrafter"/>
</dbReference>
<evidence type="ECO:0000259" key="13">
    <source>
        <dbReference type="PROSITE" id="PS51192"/>
    </source>
</evidence>
<feature type="binding site" evidence="12">
    <location>
        <position position="443"/>
    </location>
    <ligand>
        <name>Zn(2+)</name>
        <dbReference type="ChEBI" id="CHEBI:29105"/>
        <label>2</label>
    </ligand>
</feature>
<reference evidence="15 16" key="1">
    <citation type="submission" date="2016-10" db="EMBL/GenBank/DDBJ databases">
        <authorList>
            <person name="de Groot N.N."/>
        </authorList>
    </citation>
    <scope>NUCLEOTIDE SEQUENCE [LARGE SCALE GENOMIC DNA]</scope>
    <source>
        <strain evidence="15 16">CGMCC 1.7659</strain>
    </source>
</reference>
<keyword evidence="2 12" id="KW-0235">DNA replication</keyword>
<feature type="binding site" evidence="12">
    <location>
        <position position="477"/>
    </location>
    <ligand>
        <name>Zn(2+)</name>
        <dbReference type="ChEBI" id="CHEBI:29105"/>
        <label>1</label>
    </ligand>
</feature>
<dbReference type="FunFam" id="3.40.50.300:FF:000489">
    <property type="entry name" value="Primosome assembly protein PriA"/>
    <property type="match status" value="1"/>
</dbReference>
<sequence>MPRIVRVALPVPLFRLFDYLLEAGLAEPVPGCRVRVPFAGRTLTGVVLECTDTSAVPAGQLKPVAAILDTTPLLGDELMRTVCWAARYYQHAIGEAFEAALPVLMRGAGELPAAGVDGFELSRAGQSALADPRRRCGSRTAALLEILADGPQSSVTLDERLPGWRAACRSLRARGWVAECRLEGPLRADGAVAAPALNADQQAAVEAIRADLGRFAPILIEGVTGSGKTEVYLAAIAETIARGRQALVLVPEIALTPQTTRRFRERLGFDIAVLHSGLSERERAKAWLAAARGEARVILGTRSAIFVPLPLPGLIIVDEEHDASYKQQDGFRYHARDLAVVRAKALDVPLLLGSATPSLESLANAEAGRYRRLGLPQRAGVARPPSLQVMDLRNKRLEQGLAVSTLQVMQQHLARGEQVLVFRNRRGYAPVLFCHGCGWTAQCARCDRPLTLHRGAARLRCHHCGAQARIPPACPQCASPALAPQGQGTERIEEVLRERFPDVPVLRVDRDTTRNRGGRELIFEQLDADGARILVGTQMLAKGHDLPGLTLVVVAGVDEGLHSVDFRAAERLGQLIVQVAGRAGRADRAGSVILQTHQPDHPLLRDLIEGGYPALARTLMHERRAASLPPFGHFALLRAEAKAMGDAEGFLAEAVEAAGAHAPQVSAHGPLPAPMPRRAGFQRSQVIIEAAERSAMQAFLPDWLASLRGRPSARRVRWSIDVDPVEMG</sequence>
<dbReference type="InterPro" id="IPR042115">
    <property type="entry name" value="PriA_3primeBD_sf"/>
</dbReference>